<dbReference type="InterPro" id="IPR050602">
    <property type="entry name" value="Malonyl-ACP_OMT"/>
</dbReference>
<dbReference type="GO" id="GO:0008757">
    <property type="term" value="F:S-adenosylmethionine-dependent methyltransferase activity"/>
    <property type="evidence" value="ECO:0007669"/>
    <property type="project" value="InterPro"/>
</dbReference>
<comment type="function">
    <text evidence="8">Converts the free carboxyl group of a malonyl-thioester to its methyl ester by transfer of a methyl group from S-adenosyl-L-methionine (SAM). It allows to synthesize pimeloyl-ACP via the fatty acid synthetic pathway.</text>
</comment>
<evidence type="ECO:0000256" key="3">
    <source>
        <dbReference type="ARBA" id="ARBA00012327"/>
    </source>
</evidence>
<accession>A0A2H9UHW2</accession>
<dbReference type="EC" id="2.1.1.197" evidence="3 8"/>
<comment type="pathway">
    <text evidence="2 8">Cofactor biosynthesis; biotin biosynthesis.</text>
</comment>
<dbReference type="SUPFAM" id="SSF53335">
    <property type="entry name" value="S-adenosyl-L-methionine-dependent methyltransferases"/>
    <property type="match status" value="1"/>
</dbReference>
<comment type="similarity">
    <text evidence="8">Belongs to the methyltransferase superfamily.</text>
</comment>
<dbReference type="PANTHER" id="PTHR13090:SF1">
    <property type="entry name" value="ARGININE-HYDROXYLASE NDUFAF5, MITOCHONDRIAL"/>
    <property type="match status" value="1"/>
</dbReference>
<comment type="caution">
    <text evidence="10">The sequence shown here is derived from an EMBL/GenBank/DDBJ whole genome shotgun (WGS) entry which is preliminary data.</text>
</comment>
<evidence type="ECO:0000259" key="9">
    <source>
        <dbReference type="Pfam" id="PF08241"/>
    </source>
</evidence>
<dbReference type="Pfam" id="PF08241">
    <property type="entry name" value="Methyltransf_11"/>
    <property type="match status" value="1"/>
</dbReference>
<name>A0A2H9UHW2_9GAMM</name>
<dbReference type="GO" id="GO:0009102">
    <property type="term" value="P:biotin biosynthetic process"/>
    <property type="evidence" value="ECO:0007669"/>
    <property type="project" value="UniProtKB-UniRule"/>
</dbReference>
<evidence type="ECO:0000313" key="11">
    <source>
        <dbReference type="Proteomes" id="UP000242351"/>
    </source>
</evidence>
<proteinExistence type="inferred from homology"/>
<dbReference type="Proteomes" id="UP000242351">
    <property type="component" value="Unassembled WGS sequence"/>
</dbReference>
<sequence>MSAGAEEFAAMNSKQIAQRFAQANLSYEQHALVQSAVAAELMQFMQQHVAQPHLQRVLEIGCGSGFFTRLFMQYYSFNHLFLNDLYAEVKQHFPEADRLLWGIGNIETLPLPQSLDMVLSCSALQWISDLKALLLNIAQALNPSGHLCFASYTDNNLKEIKALTGQGLDYLPLAEVCELLESLGFDILLQTEEQMTLHFEHPKQVLQHIKATGVQATAQGFRWTKSSLQDFYTGYQQFQDPESKQYALTYHPVYVIARKTA</sequence>
<evidence type="ECO:0000256" key="2">
    <source>
        <dbReference type="ARBA" id="ARBA00004746"/>
    </source>
</evidence>
<dbReference type="EMBL" id="PGOZ01000035">
    <property type="protein sequence ID" value="PJI31260.1"/>
    <property type="molecule type" value="Genomic_DNA"/>
</dbReference>
<reference evidence="10 11" key="2">
    <citation type="submission" date="2017-12" db="EMBL/GenBank/DDBJ databases">
        <title>Revising the taxonomy of the Acinetobacter lwoffii group: the description of Acinetobacter pseudolwoffii sp. nov. and emended description of Acinetobacter lwoffii.</title>
        <authorList>
            <person name="Nemec A."/>
        </authorList>
    </citation>
    <scope>NUCLEOTIDE SEQUENCE [LARGE SCALE GENOMIC DNA]</scope>
    <source>
        <strain evidence="10 11">ANC 5347</strain>
    </source>
</reference>
<comment type="catalytic activity">
    <reaction evidence="1 8">
        <text>malonyl-[ACP] + S-adenosyl-L-methionine = malonyl-[ACP] methyl ester + S-adenosyl-L-homocysteine</text>
        <dbReference type="Rhea" id="RHEA:17105"/>
        <dbReference type="Rhea" id="RHEA-COMP:9623"/>
        <dbReference type="Rhea" id="RHEA-COMP:9954"/>
        <dbReference type="ChEBI" id="CHEBI:57856"/>
        <dbReference type="ChEBI" id="CHEBI:59789"/>
        <dbReference type="ChEBI" id="CHEBI:78449"/>
        <dbReference type="ChEBI" id="CHEBI:78845"/>
        <dbReference type="EC" id="2.1.1.197"/>
    </reaction>
</comment>
<feature type="domain" description="Methyltransferase type 11" evidence="9">
    <location>
        <begin position="58"/>
        <end position="149"/>
    </location>
</feature>
<dbReference type="Gene3D" id="3.40.50.150">
    <property type="entry name" value="Vaccinia Virus protein VP39"/>
    <property type="match status" value="1"/>
</dbReference>
<evidence type="ECO:0000256" key="1">
    <source>
        <dbReference type="ARBA" id="ARBA00000852"/>
    </source>
</evidence>
<gene>
    <name evidence="8 10" type="primary">bioC</name>
    <name evidence="10" type="ORF">CU320_15100</name>
</gene>
<keyword evidence="6 8" id="KW-0949">S-adenosyl-L-methionine</keyword>
<dbReference type="InterPro" id="IPR011814">
    <property type="entry name" value="BioC"/>
</dbReference>
<dbReference type="GO" id="GO:0010340">
    <property type="term" value="F:carboxyl-O-methyltransferase activity"/>
    <property type="evidence" value="ECO:0007669"/>
    <property type="project" value="UniProtKB-UniRule"/>
</dbReference>
<dbReference type="AlphaFoldDB" id="A0A2H9UHW2"/>
<reference evidence="10 11" key="1">
    <citation type="submission" date="2017-11" db="EMBL/GenBank/DDBJ databases">
        <authorList>
            <person name="Han C.G."/>
        </authorList>
    </citation>
    <scope>NUCLEOTIDE SEQUENCE [LARGE SCALE GENOMIC DNA]</scope>
    <source>
        <strain evidence="10 11">ANC 5347</strain>
    </source>
</reference>
<keyword evidence="5 8" id="KW-0808">Transferase</keyword>
<organism evidence="10 11">
    <name type="scientific">Acinetobacter pseudolwoffii</name>
    <dbReference type="NCBI Taxonomy" id="2053287"/>
    <lineage>
        <taxon>Bacteria</taxon>
        <taxon>Pseudomonadati</taxon>
        <taxon>Pseudomonadota</taxon>
        <taxon>Gammaproteobacteria</taxon>
        <taxon>Moraxellales</taxon>
        <taxon>Moraxellaceae</taxon>
        <taxon>Acinetobacter</taxon>
    </lineage>
</organism>
<keyword evidence="7 8" id="KW-0093">Biotin biosynthesis</keyword>
<dbReference type="GO" id="GO:0102130">
    <property type="term" value="F:malonyl-CoA methyltransferase activity"/>
    <property type="evidence" value="ECO:0007669"/>
    <property type="project" value="UniProtKB-EC"/>
</dbReference>
<evidence type="ECO:0000256" key="6">
    <source>
        <dbReference type="ARBA" id="ARBA00022691"/>
    </source>
</evidence>
<evidence type="ECO:0000256" key="5">
    <source>
        <dbReference type="ARBA" id="ARBA00022679"/>
    </source>
</evidence>
<dbReference type="GO" id="GO:0032259">
    <property type="term" value="P:methylation"/>
    <property type="evidence" value="ECO:0007669"/>
    <property type="project" value="UniProtKB-KW"/>
</dbReference>
<dbReference type="InterPro" id="IPR013216">
    <property type="entry name" value="Methyltransf_11"/>
</dbReference>
<dbReference type="InterPro" id="IPR029063">
    <property type="entry name" value="SAM-dependent_MTases_sf"/>
</dbReference>
<evidence type="ECO:0000256" key="8">
    <source>
        <dbReference type="HAMAP-Rule" id="MF_00835"/>
    </source>
</evidence>
<evidence type="ECO:0000256" key="7">
    <source>
        <dbReference type="ARBA" id="ARBA00022756"/>
    </source>
</evidence>
<dbReference type="CDD" id="cd02440">
    <property type="entry name" value="AdoMet_MTases"/>
    <property type="match status" value="1"/>
</dbReference>
<dbReference type="PANTHER" id="PTHR13090">
    <property type="entry name" value="ARGININE-HYDROXYLASE NDUFAF5, MITOCHONDRIAL"/>
    <property type="match status" value="1"/>
</dbReference>
<dbReference type="NCBIfam" id="TIGR02072">
    <property type="entry name" value="BioC"/>
    <property type="match status" value="1"/>
</dbReference>
<protein>
    <recommendedName>
        <fullName evidence="3 8">Malonyl-[acyl-carrier protein] O-methyltransferase</fullName>
        <shortName evidence="8">Malonyl-ACP O-methyltransferase</shortName>
        <ecNumber evidence="3 8">2.1.1.197</ecNumber>
    </recommendedName>
    <alternativeName>
        <fullName evidence="8">Biotin synthesis protein BioC</fullName>
    </alternativeName>
</protein>
<evidence type="ECO:0000256" key="4">
    <source>
        <dbReference type="ARBA" id="ARBA00022603"/>
    </source>
</evidence>
<dbReference type="RefSeq" id="WP_100358242.1">
    <property type="nucleotide sequence ID" value="NZ_PGOZ01000035.1"/>
</dbReference>
<dbReference type="UniPathway" id="UPA00078"/>
<dbReference type="HAMAP" id="MF_00835">
    <property type="entry name" value="BioC"/>
    <property type="match status" value="1"/>
</dbReference>
<evidence type="ECO:0000313" key="10">
    <source>
        <dbReference type="EMBL" id="PJI31260.1"/>
    </source>
</evidence>
<keyword evidence="4 8" id="KW-0489">Methyltransferase</keyword>